<dbReference type="KEGG" id="nou:Natoc_3523"/>
<dbReference type="AlphaFoldDB" id="L0K558"/>
<dbReference type="Proteomes" id="UP000010878">
    <property type="component" value="Chromosome"/>
</dbReference>
<proteinExistence type="predicted"/>
<evidence type="ECO:0000313" key="3">
    <source>
        <dbReference type="Proteomes" id="UP000010878"/>
    </source>
</evidence>
<sequence length="107" mass="11163">MKRALTLMMAIALVGSLMFMGFAGTAAASHYDKNDKDKDKKGDKVTQDAHAETNQWQSVSQANFASQGDNTAVASGIGNTAVADQTQNQVNANAQVGITTSANIANT</sequence>
<evidence type="ECO:0000256" key="1">
    <source>
        <dbReference type="SAM" id="MobiDB-lite"/>
    </source>
</evidence>
<organism evidence="2 3">
    <name type="scientific">Natronococcus occultus SP4</name>
    <dbReference type="NCBI Taxonomy" id="694430"/>
    <lineage>
        <taxon>Archaea</taxon>
        <taxon>Methanobacteriati</taxon>
        <taxon>Methanobacteriota</taxon>
        <taxon>Stenosarchaea group</taxon>
        <taxon>Halobacteria</taxon>
        <taxon>Halobacteriales</taxon>
        <taxon>Natrialbaceae</taxon>
        <taxon>Natronococcus</taxon>
    </lineage>
</organism>
<dbReference type="GeneID" id="14402209"/>
<dbReference type="HOGENOM" id="CLU_2204180_0_0_2"/>
<dbReference type="RefSeq" id="WP_015322682.1">
    <property type="nucleotide sequence ID" value="NC_019974.1"/>
</dbReference>
<reference evidence="2 3" key="1">
    <citation type="submission" date="2012-11" db="EMBL/GenBank/DDBJ databases">
        <title>FINISHED of Natronococcus occultus SP4, DSM 3396.</title>
        <authorList>
            <consortium name="DOE Joint Genome Institute"/>
            <person name="Eisen J."/>
            <person name="Huntemann M."/>
            <person name="Wei C.-L."/>
            <person name="Han J."/>
            <person name="Detter J.C."/>
            <person name="Han C."/>
            <person name="Tapia R."/>
            <person name="Chen A."/>
            <person name="Kyrpides N."/>
            <person name="Mavromatis K."/>
            <person name="Markowitz V."/>
            <person name="Szeto E."/>
            <person name="Ivanova N."/>
            <person name="Mikhailova N."/>
            <person name="Ovchinnikova G."/>
            <person name="Pagani I."/>
            <person name="Pati A."/>
            <person name="Goodwin L."/>
            <person name="Nordberg H.P."/>
            <person name="Cantor M.N."/>
            <person name="Hua S.X."/>
            <person name="Woyke T."/>
            <person name="Eisen J."/>
            <person name="Klenk H.-P."/>
            <person name="Klenk H.-P."/>
        </authorList>
    </citation>
    <scope>NUCLEOTIDE SEQUENCE [LARGE SCALE GENOMIC DNA]</scope>
    <source>
        <strain evidence="2 3">SP4</strain>
    </source>
</reference>
<name>L0K558_9EURY</name>
<accession>L0K558</accession>
<protein>
    <submittedName>
        <fullName evidence="2">Uncharacterized protein</fullName>
    </submittedName>
</protein>
<evidence type="ECO:0000313" key="2">
    <source>
        <dbReference type="EMBL" id="AGB39248.1"/>
    </source>
</evidence>
<feature type="region of interest" description="Disordered" evidence="1">
    <location>
        <begin position="30"/>
        <end position="59"/>
    </location>
</feature>
<gene>
    <name evidence="2" type="ORF">Natoc_3523</name>
</gene>
<keyword evidence="3" id="KW-1185">Reference proteome</keyword>
<feature type="compositionally biased region" description="Basic and acidic residues" evidence="1">
    <location>
        <begin position="30"/>
        <end position="51"/>
    </location>
</feature>
<dbReference type="EMBL" id="CP003929">
    <property type="protein sequence ID" value="AGB39248.1"/>
    <property type="molecule type" value="Genomic_DNA"/>
</dbReference>
<dbReference type="eggNOG" id="arCOG10751">
    <property type="taxonomic scope" value="Archaea"/>
</dbReference>
<dbReference type="OrthoDB" id="170269at2157"/>